<name>A0AAD9EHJ1_9PEZI</name>
<dbReference type="Proteomes" id="UP001243330">
    <property type="component" value="Unassembled WGS sequence"/>
</dbReference>
<organism evidence="1 2">
    <name type="scientific">Colletotrichum chrysophilum</name>
    <dbReference type="NCBI Taxonomy" id="1836956"/>
    <lineage>
        <taxon>Eukaryota</taxon>
        <taxon>Fungi</taxon>
        <taxon>Dikarya</taxon>
        <taxon>Ascomycota</taxon>
        <taxon>Pezizomycotina</taxon>
        <taxon>Sordariomycetes</taxon>
        <taxon>Hypocreomycetidae</taxon>
        <taxon>Glomerellales</taxon>
        <taxon>Glomerellaceae</taxon>
        <taxon>Colletotrichum</taxon>
        <taxon>Colletotrichum gloeosporioides species complex</taxon>
    </lineage>
</organism>
<protein>
    <submittedName>
        <fullName evidence="1">Uncharacterized protein</fullName>
    </submittedName>
</protein>
<dbReference type="EMBL" id="JAQOWY010000164">
    <property type="protein sequence ID" value="KAK1848715.1"/>
    <property type="molecule type" value="Genomic_DNA"/>
</dbReference>
<evidence type="ECO:0000313" key="1">
    <source>
        <dbReference type="EMBL" id="KAK1848715.1"/>
    </source>
</evidence>
<comment type="caution">
    <text evidence="1">The sequence shown here is derived from an EMBL/GenBank/DDBJ whole genome shotgun (WGS) entry which is preliminary data.</text>
</comment>
<accession>A0AAD9EHJ1</accession>
<keyword evidence="2" id="KW-1185">Reference proteome</keyword>
<reference evidence="1" key="1">
    <citation type="submission" date="2023-01" db="EMBL/GenBank/DDBJ databases">
        <title>Colletotrichum chrysophilum M932 genome sequence.</title>
        <authorList>
            <person name="Baroncelli R."/>
        </authorList>
    </citation>
    <scope>NUCLEOTIDE SEQUENCE</scope>
    <source>
        <strain evidence="1">M932</strain>
    </source>
</reference>
<evidence type="ECO:0000313" key="2">
    <source>
        <dbReference type="Proteomes" id="UP001243330"/>
    </source>
</evidence>
<proteinExistence type="predicted"/>
<sequence>MQAPPGDHKSQDSPAGTVCLKLSSLLVAVGAARSESDEEAARAWGFLTLLCWLARQSTPPPPSSARLPQTTVASFVSLLAMNPLIPENSLLRSLPRHALRIPQSRGNALSQGPSRSRLVIPVLERRQSHSGRSAAPISLPSGTMRPAALGKSGGLSWHWRHAAPPVGHCALSDAIRR</sequence>
<dbReference type="AlphaFoldDB" id="A0AAD9EHJ1"/>
<gene>
    <name evidence="1" type="ORF">CCHR01_08688</name>
</gene>